<organism evidence="8 9">
    <name type="scientific">Tetraparma gracilis</name>
    <dbReference type="NCBI Taxonomy" id="2962635"/>
    <lineage>
        <taxon>Eukaryota</taxon>
        <taxon>Sar</taxon>
        <taxon>Stramenopiles</taxon>
        <taxon>Ochrophyta</taxon>
        <taxon>Bolidophyceae</taxon>
        <taxon>Parmales</taxon>
        <taxon>Triparmaceae</taxon>
        <taxon>Tetraparma</taxon>
    </lineage>
</organism>
<keyword evidence="1 5" id="KW-0489">Methyltransferase</keyword>
<feature type="region of interest" description="Disordered" evidence="6">
    <location>
        <begin position="61"/>
        <end position="90"/>
    </location>
</feature>
<reference evidence="8 9" key="1">
    <citation type="journal article" date="2023" name="Commun. Biol.">
        <title>Genome analysis of Parmales, the sister group of diatoms, reveals the evolutionary specialization of diatoms from phago-mixotrophs to photoautotrophs.</title>
        <authorList>
            <person name="Ban H."/>
            <person name="Sato S."/>
            <person name="Yoshikawa S."/>
            <person name="Yamada K."/>
            <person name="Nakamura Y."/>
            <person name="Ichinomiya M."/>
            <person name="Sato N."/>
            <person name="Blanc-Mathieu R."/>
            <person name="Endo H."/>
            <person name="Kuwata A."/>
            <person name="Ogata H."/>
        </authorList>
    </citation>
    <scope>NUCLEOTIDE SEQUENCE [LARGE SCALE GENOMIC DNA]</scope>
</reference>
<proteinExistence type="inferred from homology"/>
<dbReference type="InterPro" id="IPR049560">
    <property type="entry name" value="MeTrfase_RsmB-F_NOP2_cat"/>
</dbReference>
<keyword evidence="2 5" id="KW-0808">Transferase</keyword>
<name>A0ABQ6M713_9STRA</name>
<keyword evidence="4 5" id="KW-0694">RNA-binding</keyword>
<feature type="compositionally biased region" description="Pro residues" evidence="6">
    <location>
        <begin position="9"/>
        <end position="20"/>
    </location>
</feature>
<comment type="similarity">
    <text evidence="5">Belongs to the class I-like SAM-binding methyltransferase superfamily. RsmB/NOP family.</text>
</comment>
<dbReference type="PRINTS" id="PR02008">
    <property type="entry name" value="RCMTFAMILY"/>
</dbReference>
<accession>A0ABQ6M713</accession>
<evidence type="ECO:0000256" key="5">
    <source>
        <dbReference type="PROSITE-ProRule" id="PRU01023"/>
    </source>
</evidence>
<evidence type="ECO:0000256" key="3">
    <source>
        <dbReference type="ARBA" id="ARBA00022691"/>
    </source>
</evidence>
<protein>
    <recommendedName>
        <fullName evidence="7">SAM-dependent MTase RsmB/NOP-type domain-containing protein</fullName>
    </recommendedName>
</protein>
<feature type="compositionally biased region" description="Low complexity" evidence="6">
    <location>
        <begin position="66"/>
        <end position="86"/>
    </location>
</feature>
<dbReference type="InterPro" id="IPR001678">
    <property type="entry name" value="MeTrfase_RsmB-F_NOP2_dom"/>
</dbReference>
<feature type="active site" description="Nucleophile" evidence="5">
    <location>
        <position position="376"/>
    </location>
</feature>
<comment type="caution">
    <text evidence="5">Lacks conserved residue(s) required for the propagation of feature annotation.</text>
</comment>
<dbReference type="InterPro" id="IPR023267">
    <property type="entry name" value="RCMT"/>
</dbReference>
<dbReference type="EMBL" id="BRYB01000027">
    <property type="protein sequence ID" value="GMI20823.1"/>
    <property type="molecule type" value="Genomic_DNA"/>
</dbReference>
<dbReference type="PANTHER" id="PTHR22807">
    <property type="entry name" value="NOP2 YEAST -RELATED NOL1/NOP2/FMU SUN DOMAIN-CONTAINING"/>
    <property type="match status" value="1"/>
</dbReference>
<evidence type="ECO:0000259" key="7">
    <source>
        <dbReference type="PROSITE" id="PS51686"/>
    </source>
</evidence>
<dbReference type="Pfam" id="PF01189">
    <property type="entry name" value="Methyltr_RsmB-F"/>
    <property type="match status" value="1"/>
</dbReference>
<feature type="domain" description="SAM-dependent MTase RsmB/NOP-type" evidence="7">
    <location>
        <begin position="45"/>
        <end position="446"/>
    </location>
</feature>
<dbReference type="InterPro" id="IPR029063">
    <property type="entry name" value="SAM-dependent_MTases_sf"/>
</dbReference>
<feature type="region of interest" description="Disordered" evidence="6">
    <location>
        <begin position="322"/>
        <end position="343"/>
    </location>
</feature>
<keyword evidence="9" id="KW-1185">Reference proteome</keyword>
<feature type="region of interest" description="Disordered" evidence="6">
    <location>
        <begin position="1"/>
        <end position="26"/>
    </location>
</feature>
<evidence type="ECO:0000256" key="1">
    <source>
        <dbReference type="ARBA" id="ARBA00022603"/>
    </source>
</evidence>
<feature type="binding site" evidence="5">
    <location>
        <position position="314"/>
    </location>
    <ligand>
        <name>S-adenosyl-L-methionine</name>
        <dbReference type="ChEBI" id="CHEBI:59789"/>
    </ligand>
</feature>
<evidence type="ECO:0000256" key="2">
    <source>
        <dbReference type="ARBA" id="ARBA00022679"/>
    </source>
</evidence>
<dbReference type="PANTHER" id="PTHR22807:SF16">
    <property type="entry name" value="SAM-DEPENDENT MTASE RSMB_NOP-TYPE DOMAIN-CONTAINING PROTEIN"/>
    <property type="match status" value="1"/>
</dbReference>
<feature type="binding site" evidence="5">
    <location>
        <position position="195"/>
    </location>
    <ligand>
        <name>S-adenosyl-L-methionine</name>
        <dbReference type="ChEBI" id="CHEBI:59789"/>
    </ligand>
</feature>
<gene>
    <name evidence="8" type="ORF">TeGR_g5475</name>
</gene>
<dbReference type="SUPFAM" id="SSF53335">
    <property type="entry name" value="S-adenosyl-L-methionine-dependent methyltransferases"/>
    <property type="match status" value="1"/>
</dbReference>
<evidence type="ECO:0000313" key="8">
    <source>
        <dbReference type="EMBL" id="GMI20823.1"/>
    </source>
</evidence>
<keyword evidence="3 5" id="KW-0949">S-adenosyl-L-methionine</keyword>
<dbReference type="Gene3D" id="3.40.50.150">
    <property type="entry name" value="Vaccinia Virus protein VP39"/>
    <property type="match status" value="1"/>
</dbReference>
<comment type="caution">
    <text evidence="8">The sequence shown here is derived from an EMBL/GenBank/DDBJ whole genome shotgun (WGS) entry which is preliminary data.</text>
</comment>
<dbReference type="Proteomes" id="UP001165060">
    <property type="component" value="Unassembled WGS sequence"/>
</dbReference>
<evidence type="ECO:0000256" key="4">
    <source>
        <dbReference type="ARBA" id="ARBA00022884"/>
    </source>
</evidence>
<feature type="binding site" evidence="5">
    <location>
        <position position="226"/>
    </location>
    <ligand>
        <name>S-adenosyl-L-methionine</name>
        <dbReference type="ChEBI" id="CHEBI:59789"/>
    </ligand>
</feature>
<sequence length="447" mass="46677">MSSLARSPSPSPPSASPPSASPLSASAASYYSSSTSLAPAAIAAYLSGAASPAHRFVRLAPPRSGAPPLSSEELSSPPAELLPLAPGDTPGDTPVPVPWLPVPWLPVPWLPPRLLFYALPHSKPLSSLPAYAQGLLYGMDASSGAAVAALSLPPPSSSGASSAPQALLDLCCCPGMKLQLARDLLPPGSRVVGVDLSRPRLEVARALLRKYEPAPPTVTVRLYEGDGATFPGGAPAPASARAAPRVTVQLYESDGATFPGGKPALAYDSRAALSEAPRGRSRMNKSARARERSRLAALAAEDPPPKLYDYVLVDAECSTDGSVTHLKRRPEKHQPEPKPLAVSPAEQAELAALQLRLLRNGYARLKRGGALVYSTCSLSREQNEGVVGRFLKGEGGARTERIEELGGAPCEEGGVEHSLRFLPDLGEGGGGMRPGSGFWIVRIRKGE</sequence>
<dbReference type="PROSITE" id="PS51686">
    <property type="entry name" value="SAM_MT_RSMB_NOP"/>
    <property type="match status" value="1"/>
</dbReference>
<evidence type="ECO:0000256" key="6">
    <source>
        <dbReference type="SAM" id="MobiDB-lite"/>
    </source>
</evidence>
<evidence type="ECO:0000313" key="9">
    <source>
        <dbReference type="Proteomes" id="UP001165060"/>
    </source>
</evidence>